<sequence>MKISPLNIVVELKNWCNHLFLFESADHGYGGHQMILSSGQCMDLLKFAKYELFIHVILKTLLKHIVFGTNGRRLICGKYYYLPNASDAVISAATKDALSSLKNS</sequence>
<reference evidence="1" key="1">
    <citation type="submission" date="2021-01" db="UniProtKB">
        <authorList>
            <consortium name="EnsemblPlants"/>
        </authorList>
    </citation>
    <scope>IDENTIFICATION</scope>
</reference>
<protein>
    <submittedName>
        <fullName evidence="1">Uncharacterized protein</fullName>
    </submittedName>
</protein>
<dbReference type="Gramene" id="Kaladp0030s0040.1.v1.1">
    <property type="protein sequence ID" value="Kaladp0030s0040.1.v1.1"/>
    <property type="gene ID" value="Kaladp0030s0040.v1.1"/>
</dbReference>
<proteinExistence type="predicted"/>
<evidence type="ECO:0000313" key="1">
    <source>
        <dbReference type="EnsemblPlants" id="Kaladp0030s0040.1.v1.1"/>
    </source>
</evidence>
<dbReference type="EnsemblPlants" id="Kaladp0030s0040.1.v1.1">
    <property type="protein sequence ID" value="Kaladp0030s0040.1.v1.1"/>
    <property type="gene ID" value="Kaladp0030s0040.v1.1"/>
</dbReference>
<dbReference type="AlphaFoldDB" id="A0A7N0TAY5"/>
<dbReference type="Proteomes" id="UP000594263">
    <property type="component" value="Unplaced"/>
</dbReference>
<name>A0A7N0TAY5_KALFE</name>
<keyword evidence="2" id="KW-1185">Reference proteome</keyword>
<evidence type="ECO:0000313" key="2">
    <source>
        <dbReference type="Proteomes" id="UP000594263"/>
    </source>
</evidence>
<accession>A0A7N0TAY5</accession>
<organism evidence="1 2">
    <name type="scientific">Kalanchoe fedtschenkoi</name>
    <name type="common">Lavender scallops</name>
    <name type="synonym">South American air plant</name>
    <dbReference type="NCBI Taxonomy" id="63787"/>
    <lineage>
        <taxon>Eukaryota</taxon>
        <taxon>Viridiplantae</taxon>
        <taxon>Streptophyta</taxon>
        <taxon>Embryophyta</taxon>
        <taxon>Tracheophyta</taxon>
        <taxon>Spermatophyta</taxon>
        <taxon>Magnoliopsida</taxon>
        <taxon>eudicotyledons</taxon>
        <taxon>Gunneridae</taxon>
        <taxon>Pentapetalae</taxon>
        <taxon>Saxifragales</taxon>
        <taxon>Crassulaceae</taxon>
        <taxon>Kalanchoe</taxon>
    </lineage>
</organism>